<dbReference type="GO" id="GO:0005524">
    <property type="term" value="F:ATP binding"/>
    <property type="evidence" value="ECO:0007669"/>
    <property type="project" value="UniProtKB-KW"/>
</dbReference>
<dbReference type="InterPro" id="IPR003593">
    <property type="entry name" value="AAA+_ATPase"/>
</dbReference>
<dbReference type="GO" id="GO:0005886">
    <property type="term" value="C:plasma membrane"/>
    <property type="evidence" value="ECO:0007669"/>
    <property type="project" value="UniProtKB-SubCell"/>
</dbReference>
<feature type="transmembrane region" description="Helical" evidence="7">
    <location>
        <begin position="185"/>
        <end position="204"/>
    </location>
</feature>
<keyword evidence="10" id="KW-1185">Reference proteome</keyword>
<dbReference type="GO" id="GO:0016887">
    <property type="term" value="F:ATP hydrolysis activity"/>
    <property type="evidence" value="ECO:0007669"/>
    <property type="project" value="InterPro"/>
</dbReference>
<evidence type="ECO:0000259" key="8">
    <source>
        <dbReference type="PROSITE" id="PS50893"/>
    </source>
</evidence>
<dbReference type="CDD" id="cd03228">
    <property type="entry name" value="ABCC_MRP_Like"/>
    <property type="match status" value="1"/>
</dbReference>
<dbReference type="EMBL" id="JACJVR010000087">
    <property type="protein sequence ID" value="MBB6694224.1"/>
    <property type="molecule type" value="Genomic_DNA"/>
</dbReference>
<keyword evidence="4 9" id="KW-0067">ATP-binding</keyword>
<dbReference type="Pfam" id="PF00005">
    <property type="entry name" value="ABC_tran"/>
    <property type="match status" value="1"/>
</dbReference>
<dbReference type="PROSITE" id="PS50893">
    <property type="entry name" value="ABC_TRANSPORTER_2"/>
    <property type="match status" value="1"/>
</dbReference>
<evidence type="ECO:0000256" key="4">
    <source>
        <dbReference type="ARBA" id="ARBA00022840"/>
    </source>
</evidence>
<evidence type="ECO:0000256" key="7">
    <source>
        <dbReference type="SAM" id="Phobius"/>
    </source>
</evidence>
<dbReference type="SMART" id="SM00382">
    <property type="entry name" value="AAA"/>
    <property type="match status" value="1"/>
</dbReference>
<evidence type="ECO:0000256" key="1">
    <source>
        <dbReference type="ARBA" id="ARBA00004651"/>
    </source>
</evidence>
<dbReference type="GO" id="GO:0034040">
    <property type="term" value="F:ATPase-coupled lipid transmembrane transporter activity"/>
    <property type="evidence" value="ECO:0007669"/>
    <property type="project" value="TreeGrafter"/>
</dbReference>
<evidence type="ECO:0000313" key="10">
    <source>
        <dbReference type="Proteomes" id="UP000553776"/>
    </source>
</evidence>
<feature type="transmembrane region" description="Helical" evidence="7">
    <location>
        <begin position="74"/>
        <end position="92"/>
    </location>
</feature>
<dbReference type="Gene3D" id="3.40.50.300">
    <property type="entry name" value="P-loop containing nucleotide triphosphate hydrolases"/>
    <property type="match status" value="1"/>
</dbReference>
<dbReference type="InterPro" id="IPR036640">
    <property type="entry name" value="ABC1_TM_sf"/>
</dbReference>
<keyword evidence="5 7" id="KW-1133">Transmembrane helix</keyword>
<dbReference type="AlphaFoldDB" id="A0A841U7Z8"/>
<dbReference type="PANTHER" id="PTHR24221">
    <property type="entry name" value="ATP-BINDING CASSETTE SUB-FAMILY B"/>
    <property type="match status" value="1"/>
</dbReference>
<dbReference type="SUPFAM" id="SSF90123">
    <property type="entry name" value="ABC transporter transmembrane region"/>
    <property type="match status" value="1"/>
</dbReference>
<dbReference type="SUPFAM" id="SSF52540">
    <property type="entry name" value="P-loop containing nucleoside triphosphate hydrolases"/>
    <property type="match status" value="1"/>
</dbReference>
<gene>
    <name evidence="9" type="ORF">H7B90_22775</name>
</gene>
<feature type="transmembrane region" description="Helical" evidence="7">
    <location>
        <begin position="329"/>
        <end position="353"/>
    </location>
</feature>
<dbReference type="InterPro" id="IPR003439">
    <property type="entry name" value="ABC_transporter-like_ATP-bd"/>
</dbReference>
<keyword evidence="2 7" id="KW-0812">Transmembrane</keyword>
<evidence type="ECO:0000256" key="3">
    <source>
        <dbReference type="ARBA" id="ARBA00022741"/>
    </source>
</evidence>
<dbReference type="Gene3D" id="1.20.1560.10">
    <property type="entry name" value="ABC transporter type 1, transmembrane domain"/>
    <property type="match status" value="1"/>
</dbReference>
<dbReference type="PANTHER" id="PTHR24221:SF654">
    <property type="entry name" value="ATP-BINDING CASSETTE SUB-FAMILY B MEMBER 6"/>
    <property type="match status" value="1"/>
</dbReference>
<name>A0A841U7Z8_9BACL</name>
<sequence>MHRHAALDEPIFENAVFAIGILRGSGWNDSGDAPVPGRRIVPAIDRADPSGFVPVMTAGRSFNKQVLQGTWKSYGILAAIGLLVTALTSYQIGITKRLTDELVALASERTPFLLLAELCAMMIGAALLRQYQQYRQNGIQLHIQANLDRLLASSIEPVTITRTETPRFKNELNIVRFSFQSLSGLYLSFMQITIAVISVGTYTILIFKQVWYLPFVIFLLNAPKWLQEKRMARDRFAFTVRTTELVREKTLLQDLLFNPSSFAEQLVFASKAFIMGRWGKAYAEGMKQEQSFNRRESVRKTGYACIAVFAQATVQLLLIVGVVRHSITIGTYVSVIAAAGVMEASLMSLAAYAGQLQHFKLTKSKVTGFLTEYMREGSTKELKGLPGGKPRTIELKDLAFAYPDRERPTIRQVSLRIRAGESIVLVGENGCGKSTLAKLIAGLHEVDSGMIFYDGEDLNQLDRRRIYEEVSMVTQDYVNYPFSIRECVTMSDVPDIARYEEVRGKYPYLFPEGLNEDRVVGLDRSGATQLSGGQWQKLAIARSLYKEAAVVVWDEATSALDPETERRLFLDLMREDQARSLIVITHRLNVCPLFSKVVVMQEGRIVEQGRHEELVQAGGKYRRMFDAYSMEEARTQYGSVSTAV</sequence>
<keyword evidence="6 7" id="KW-0472">Membrane</keyword>
<evidence type="ECO:0000256" key="5">
    <source>
        <dbReference type="ARBA" id="ARBA00022989"/>
    </source>
</evidence>
<protein>
    <submittedName>
        <fullName evidence="9">ATP-binding cassette domain-containing protein</fullName>
    </submittedName>
</protein>
<dbReference type="InterPro" id="IPR027417">
    <property type="entry name" value="P-loop_NTPase"/>
</dbReference>
<dbReference type="InterPro" id="IPR039421">
    <property type="entry name" value="Type_1_exporter"/>
</dbReference>
<evidence type="ECO:0000256" key="6">
    <source>
        <dbReference type="ARBA" id="ARBA00023136"/>
    </source>
</evidence>
<evidence type="ECO:0000313" key="9">
    <source>
        <dbReference type="EMBL" id="MBB6694224.1"/>
    </source>
</evidence>
<reference evidence="9 10" key="1">
    <citation type="submission" date="2020-08" db="EMBL/GenBank/DDBJ databases">
        <title>Cohnella phylogeny.</title>
        <authorList>
            <person name="Dunlap C."/>
        </authorList>
    </citation>
    <scope>NUCLEOTIDE SEQUENCE [LARGE SCALE GENOMIC DNA]</scope>
    <source>
        <strain evidence="9 10">DSM 25239</strain>
    </source>
</reference>
<dbReference type="InterPro" id="IPR017871">
    <property type="entry name" value="ABC_transporter-like_CS"/>
</dbReference>
<feature type="transmembrane region" description="Helical" evidence="7">
    <location>
        <begin position="303"/>
        <end position="323"/>
    </location>
</feature>
<keyword evidence="3" id="KW-0547">Nucleotide-binding</keyword>
<comment type="caution">
    <text evidence="9">The sequence shown here is derived from an EMBL/GenBank/DDBJ whole genome shotgun (WGS) entry which is preliminary data.</text>
</comment>
<proteinExistence type="predicted"/>
<dbReference type="PROSITE" id="PS00211">
    <property type="entry name" value="ABC_TRANSPORTER_1"/>
    <property type="match status" value="1"/>
</dbReference>
<feature type="transmembrane region" description="Helical" evidence="7">
    <location>
        <begin position="112"/>
        <end position="128"/>
    </location>
</feature>
<comment type="subcellular location">
    <subcellularLocation>
        <location evidence="1">Cell membrane</location>
        <topology evidence="1">Multi-pass membrane protein</topology>
    </subcellularLocation>
</comment>
<evidence type="ECO:0000256" key="2">
    <source>
        <dbReference type="ARBA" id="ARBA00022692"/>
    </source>
</evidence>
<organism evidence="9 10">
    <name type="scientific">Cohnella xylanilytica</name>
    <dbReference type="NCBI Taxonomy" id="557555"/>
    <lineage>
        <taxon>Bacteria</taxon>
        <taxon>Bacillati</taxon>
        <taxon>Bacillota</taxon>
        <taxon>Bacilli</taxon>
        <taxon>Bacillales</taxon>
        <taxon>Paenibacillaceae</taxon>
        <taxon>Cohnella</taxon>
    </lineage>
</organism>
<dbReference type="Proteomes" id="UP000553776">
    <property type="component" value="Unassembled WGS sequence"/>
</dbReference>
<accession>A0A841U7Z8</accession>
<feature type="domain" description="ABC transporter" evidence="8">
    <location>
        <begin position="393"/>
        <end position="627"/>
    </location>
</feature>